<evidence type="ECO:0000259" key="4">
    <source>
        <dbReference type="SMART" id="SM00642"/>
    </source>
</evidence>
<dbReference type="EMBL" id="CP136920">
    <property type="protein sequence ID" value="WOO40768.1"/>
    <property type="molecule type" value="Genomic_DNA"/>
</dbReference>
<evidence type="ECO:0000313" key="6">
    <source>
        <dbReference type="Proteomes" id="UP001304300"/>
    </source>
</evidence>
<keyword evidence="1" id="KW-0328">Glycosyltransferase</keyword>
<dbReference type="InterPro" id="IPR033746">
    <property type="entry name" value="GGa_phosphorylase"/>
</dbReference>
<sequence>MIKNISEEQLAKVRRRLRFLYGDQAERLAERFYYLIGRYGVGIERKPMQKRRWDQKDVMLITYADMVHKEGERPLQTLTRFCSDQLKGAVSTVHILPFYPWSSDDGFSVIDYREVEQEYGKWEDVEALGKDFNLAFDLVLNHCSSKSEWFRDFLMGIAPAKHYFLEMDPKTDTSKVFRPRTTPVLTKTQTKEGEAYVWTTFSADQVDLNWQNPDLLFEFLDILFLYISKGARILRLDAVAFCWKEQDTSCIHLPQTHELVKLIRDVCEIVAPEVIILTETNVPHPENISYFGKSDEAHMVYNFTLPPLTLHALLTGSGKYLTQWAEKLEYPDDSCTFLNFTASHDGIGVGGARGILSEQEIDTMAKAVEDNGGQVSRKTNADGTESIYEMNITYSSALMIEGDPALSSDRFLCSQGIALAMRGVPAVYFHSLIGTPNYTDGVKETGRARTINRRKYEEGELFRVLSNPNNTQGGTFRKYVQLLRRRANNPAFNPDGSQFIHDIGEHFFVIERRSLLGNQRIYCIFNLTAKEQILKNPANNEVLQKAKKFYDIVSGKTFSSGKKGVKMAPYQFFWLVPREES</sequence>
<organism evidence="5 6">
    <name type="scientific">Rubellicoccus peritrichatus</name>
    <dbReference type="NCBI Taxonomy" id="3080537"/>
    <lineage>
        <taxon>Bacteria</taxon>
        <taxon>Pseudomonadati</taxon>
        <taxon>Verrucomicrobiota</taxon>
        <taxon>Opitutia</taxon>
        <taxon>Puniceicoccales</taxon>
        <taxon>Cerasicoccaceae</taxon>
        <taxon>Rubellicoccus</taxon>
    </lineage>
</organism>
<dbReference type="AlphaFoldDB" id="A0AAQ3LC40"/>
<accession>A0AAQ3LC40</accession>
<evidence type="ECO:0000256" key="1">
    <source>
        <dbReference type="ARBA" id="ARBA00022676"/>
    </source>
</evidence>
<dbReference type="SUPFAM" id="SSF51011">
    <property type="entry name" value="Glycosyl hydrolase domain"/>
    <property type="match status" value="1"/>
</dbReference>
<dbReference type="InterPro" id="IPR016377">
    <property type="entry name" value="Sucrose_GGa_phosphorylase-rel"/>
</dbReference>
<dbReference type="InterPro" id="IPR006047">
    <property type="entry name" value="GH13_cat_dom"/>
</dbReference>
<dbReference type="RefSeq" id="WP_317832960.1">
    <property type="nucleotide sequence ID" value="NZ_CP136920.1"/>
</dbReference>
<dbReference type="GO" id="GO:0016757">
    <property type="term" value="F:glycosyltransferase activity"/>
    <property type="evidence" value="ECO:0007669"/>
    <property type="project" value="UniProtKB-KW"/>
</dbReference>
<reference evidence="5 6" key="1">
    <citation type="submission" date="2023-10" db="EMBL/GenBank/DDBJ databases">
        <title>Rubellicoccus peritrichatus gen. nov., sp. nov., isolated from an algae of coral reef tank.</title>
        <authorList>
            <person name="Luo J."/>
        </authorList>
    </citation>
    <scope>NUCLEOTIDE SEQUENCE [LARGE SCALE GENOMIC DNA]</scope>
    <source>
        <strain evidence="5 6">CR14</strain>
    </source>
</reference>
<dbReference type="InterPro" id="IPR045857">
    <property type="entry name" value="O16G_dom_2"/>
</dbReference>
<dbReference type="PIRSF" id="PIRSF003059">
    <property type="entry name" value="Sucrose_phosphorylase"/>
    <property type="match status" value="1"/>
</dbReference>
<evidence type="ECO:0000313" key="5">
    <source>
        <dbReference type="EMBL" id="WOO40768.1"/>
    </source>
</evidence>
<keyword evidence="5" id="KW-0378">Hydrolase</keyword>
<dbReference type="GO" id="GO:0005975">
    <property type="term" value="P:carbohydrate metabolic process"/>
    <property type="evidence" value="ECO:0007669"/>
    <property type="project" value="InterPro"/>
</dbReference>
<dbReference type="InterPro" id="IPR017853">
    <property type="entry name" value="GH"/>
</dbReference>
<dbReference type="PANTHER" id="PTHR38784">
    <property type="entry name" value="SUCROSE PHOSPHORYLASE"/>
    <property type="match status" value="1"/>
</dbReference>
<dbReference type="Gene3D" id="3.90.400.10">
    <property type="entry name" value="Oligo-1,6-glucosidase, Domain 2"/>
    <property type="match status" value="1"/>
</dbReference>
<keyword evidence="2" id="KW-0808">Transferase</keyword>
<dbReference type="Proteomes" id="UP001304300">
    <property type="component" value="Chromosome"/>
</dbReference>
<dbReference type="Gene3D" id="2.60.40.1180">
    <property type="entry name" value="Golgi alpha-mannosidase II"/>
    <property type="match status" value="1"/>
</dbReference>
<dbReference type="InterPro" id="IPR013780">
    <property type="entry name" value="Glyco_hydro_b"/>
</dbReference>
<keyword evidence="6" id="KW-1185">Reference proteome</keyword>
<evidence type="ECO:0000256" key="2">
    <source>
        <dbReference type="ARBA" id="ARBA00022679"/>
    </source>
</evidence>
<name>A0AAQ3LC40_9BACT</name>
<dbReference type="Gene3D" id="3.20.20.80">
    <property type="entry name" value="Glycosidases"/>
    <property type="match status" value="1"/>
</dbReference>
<feature type="binding site" evidence="3">
    <location>
        <begin position="344"/>
        <end position="345"/>
    </location>
    <ligand>
        <name>substrate</name>
    </ligand>
</feature>
<protein>
    <submittedName>
        <fullName evidence="5">Alpha-amylase family glycosyl hydrolase</fullName>
    </submittedName>
</protein>
<dbReference type="CDD" id="cd11356">
    <property type="entry name" value="AmyAc_Sucrose_phosphorylase-like_1"/>
    <property type="match status" value="1"/>
</dbReference>
<gene>
    <name evidence="5" type="ORF">RZN69_19265</name>
</gene>
<feature type="binding site" evidence="3">
    <location>
        <position position="449"/>
    </location>
    <ligand>
        <name>substrate</name>
    </ligand>
</feature>
<dbReference type="Pfam" id="PF00128">
    <property type="entry name" value="Alpha-amylase"/>
    <property type="match status" value="1"/>
</dbReference>
<proteinExistence type="predicted"/>
<dbReference type="PANTHER" id="PTHR38784:SF1">
    <property type="entry name" value="SUCROSE PHOSPHORYLASE"/>
    <property type="match status" value="1"/>
</dbReference>
<dbReference type="GO" id="GO:0016787">
    <property type="term" value="F:hydrolase activity"/>
    <property type="evidence" value="ECO:0007669"/>
    <property type="project" value="UniProtKB-KW"/>
</dbReference>
<dbReference type="SMART" id="SM00642">
    <property type="entry name" value="Aamy"/>
    <property type="match status" value="1"/>
</dbReference>
<feature type="binding site" evidence="3">
    <location>
        <position position="142"/>
    </location>
    <ligand>
        <name>substrate</name>
    </ligand>
</feature>
<dbReference type="SUPFAM" id="SSF51445">
    <property type="entry name" value="(Trans)glycosidases"/>
    <property type="match status" value="1"/>
</dbReference>
<feature type="domain" description="Glycosyl hydrolase family 13 catalytic" evidence="4">
    <location>
        <begin position="76"/>
        <end position="449"/>
    </location>
</feature>
<evidence type="ECO:0000256" key="3">
    <source>
        <dbReference type="PIRSR" id="PIRSR003059-2"/>
    </source>
</evidence>
<feature type="binding site" evidence="3">
    <location>
        <begin position="235"/>
        <end position="237"/>
    </location>
    <ligand>
        <name>substrate</name>
    </ligand>
</feature>
<feature type="binding site" evidence="3">
    <location>
        <position position="104"/>
    </location>
    <ligand>
        <name>substrate</name>
    </ligand>
</feature>
<dbReference type="KEGG" id="puo:RZN69_19265"/>